<dbReference type="Gene3D" id="3.40.630.10">
    <property type="entry name" value="Zn peptidases"/>
    <property type="match status" value="1"/>
</dbReference>
<dbReference type="PANTHER" id="PTHR12756">
    <property type="entry name" value="CYTOSOLIC CARBOXYPEPTIDASE"/>
    <property type="match status" value="1"/>
</dbReference>
<evidence type="ECO:0000256" key="3">
    <source>
        <dbReference type="PROSITE-ProRule" id="PRU01379"/>
    </source>
</evidence>
<dbReference type="InterPro" id="IPR050821">
    <property type="entry name" value="Cytosolic_carboxypeptidase"/>
</dbReference>
<dbReference type="EMBL" id="GL376633">
    <property type="status" value="NOT_ANNOTATED_CDS"/>
    <property type="molecule type" value="Genomic_DNA"/>
</dbReference>
<dbReference type="Pfam" id="PF00246">
    <property type="entry name" value="Peptidase_M14"/>
    <property type="match status" value="1"/>
</dbReference>
<organism evidence="5 6">
    <name type="scientific">Globisporangium ultimum (strain ATCC 200006 / CBS 805.95 / DAOM BR144)</name>
    <name type="common">Pythium ultimum</name>
    <dbReference type="NCBI Taxonomy" id="431595"/>
    <lineage>
        <taxon>Eukaryota</taxon>
        <taxon>Sar</taxon>
        <taxon>Stramenopiles</taxon>
        <taxon>Oomycota</taxon>
        <taxon>Peronosporomycetes</taxon>
        <taxon>Pythiales</taxon>
        <taxon>Pythiaceae</taxon>
        <taxon>Globisporangium</taxon>
    </lineage>
</organism>
<dbReference type="GO" id="GO:0006508">
    <property type="term" value="P:proteolysis"/>
    <property type="evidence" value="ECO:0007669"/>
    <property type="project" value="InterPro"/>
</dbReference>
<reference evidence="6" key="1">
    <citation type="journal article" date="2010" name="Genome Biol.">
        <title>Genome sequence of the necrotrophic plant pathogen Pythium ultimum reveals original pathogenicity mechanisms and effector repertoire.</title>
        <authorList>
            <person name="Levesque C.A."/>
            <person name="Brouwer H."/>
            <person name="Cano L."/>
            <person name="Hamilton J.P."/>
            <person name="Holt C."/>
            <person name="Huitema E."/>
            <person name="Raffaele S."/>
            <person name="Robideau G.P."/>
            <person name="Thines M."/>
            <person name="Win J."/>
            <person name="Zerillo M.M."/>
            <person name="Beakes G.W."/>
            <person name="Boore J.L."/>
            <person name="Busam D."/>
            <person name="Dumas B."/>
            <person name="Ferriera S."/>
            <person name="Fuerstenberg S.I."/>
            <person name="Gachon C.M."/>
            <person name="Gaulin E."/>
            <person name="Govers F."/>
            <person name="Grenville-Briggs L."/>
            <person name="Horner N."/>
            <person name="Hostetler J."/>
            <person name="Jiang R.H."/>
            <person name="Johnson J."/>
            <person name="Krajaejun T."/>
            <person name="Lin H."/>
            <person name="Meijer H.J."/>
            <person name="Moore B."/>
            <person name="Morris P."/>
            <person name="Phuntmart V."/>
            <person name="Puiu D."/>
            <person name="Shetty J."/>
            <person name="Stajich J.E."/>
            <person name="Tripathy S."/>
            <person name="Wawra S."/>
            <person name="van West P."/>
            <person name="Whitty B.R."/>
            <person name="Coutinho P.M."/>
            <person name="Henrissat B."/>
            <person name="Martin F."/>
            <person name="Thomas P.D."/>
            <person name="Tyler B.M."/>
            <person name="De Vries R.P."/>
            <person name="Kamoun S."/>
            <person name="Yandell M."/>
            <person name="Tisserat N."/>
            <person name="Buell C.R."/>
        </authorList>
    </citation>
    <scope>NUCLEOTIDE SEQUENCE</scope>
    <source>
        <strain evidence="6">DAOM:BR144</strain>
    </source>
</reference>
<accession>K3WJX9</accession>
<dbReference type="Gene3D" id="2.60.40.3120">
    <property type="match status" value="1"/>
</dbReference>
<dbReference type="VEuPathDB" id="FungiDB:PYU1_G005260"/>
<reference evidence="5" key="3">
    <citation type="submission" date="2015-02" db="UniProtKB">
        <authorList>
            <consortium name="EnsemblProtists"/>
        </authorList>
    </citation>
    <scope>IDENTIFICATION</scope>
    <source>
        <strain evidence="5">DAOM BR144</strain>
    </source>
</reference>
<dbReference type="InParanoid" id="K3WJX9"/>
<sequence>MQSDPYHRAKLVYESTSCFDNPGSANDSVTGLRPKASVVADPFPYFVPKQSHPFEEISKSLTFDSCFESGNLERAVQIGEYEYDLFLRRDFNTNGHMQWFYFAISNIQIIPGARKSKYRFNIVNLCKPDSLFNQGLQPIVYSVKDAKLKRTGWLRSGSEIYYFENPFPRSPKCTGKVPRNNNDGALEAAPQNSAGKYYTLTFTLEFADAEDTYLIAHSYPYTFSDHQQHLAQILHQSSRRIQTILRHSVLCKTLSGKNCDLLSISDFSTGVQELKARKAIVISSRVHPGEPQASWMMRGVIDFLLGESDVARVLRRLFLFQIIPMLNPDGVYYGNSRCALSACDLNRQWHNPSHSYHPTIFHAKKLLKKECATRGIVFFCDIHGHSRKKNVFMYGCDTKKRPNPRARAFAKLFSMQQSARKYISFPDCSFKISKSKETTARVVISNELKLAWSFTLEASFCG</sequence>
<dbReference type="PROSITE" id="PS52035">
    <property type="entry name" value="PEPTIDASE_M14"/>
    <property type="match status" value="1"/>
</dbReference>
<dbReference type="OMA" id="TIAGNMC"/>
<evidence type="ECO:0000256" key="1">
    <source>
        <dbReference type="ARBA" id="ARBA00001947"/>
    </source>
</evidence>
<protein>
    <recommendedName>
        <fullName evidence="4">Peptidase M14 domain-containing protein</fullName>
    </recommendedName>
</protein>
<comment type="cofactor">
    <cofactor evidence="1">
        <name>Zn(2+)</name>
        <dbReference type="ChEBI" id="CHEBI:29105"/>
    </cofactor>
</comment>
<feature type="active site" description="Proton donor/acceptor" evidence="3">
    <location>
        <position position="457"/>
    </location>
</feature>
<dbReference type="AlphaFoldDB" id="K3WJX9"/>
<evidence type="ECO:0000256" key="2">
    <source>
        <dbReference type="ARBA" id="ARBA00005988"/>
    </source>
</evidence>
<dbReference type="InterPro" id="IPR000834">
    <property type="entry name" value="Peptidase_M14"/>
</dbReference>
<proteinExistence type="inferred from homology"/>
<comment type="similarity">
    <text evidence="2 3">Belongs to the peptidase M14 family.</text>
</comment>
<dbReference type="SUPFAM" id="SSF53187">
    <property type="entry name" value="Zn-dependent exopeptidases"/>
    <property type="match status" value="1"/>
</dbReference>
<dbReference type="STRING" id="431595.K3WJX9"/>
<evidence type="ECO:0000313" key="5">
    <source>
        <dbReference type="EnsemblProtists" id="PYU1_T005271"/>
    </source>
</evidence>
<dbReference type="GO" id="GO:0008270">
    <property type="term" value="F:zinc ion binding"/>
    <property type="evidence" value="ECO:0007669"/>
    <property type="project" value="InterPro"/>
</dbReference>
<dbReference type="PANTHER" id="PTHR12756:SF11">
    <property type="entry name" value="CYTOSOLIC CARBOXYPEPTIDASE 1"/>
    <property type="match status" value="1"/>
</dbReference>
<dbReference type="GO" id="GO:0004181">
    <property type="term" value="F:metallocarboxypeptidase activity"/>
    <property type="evidence" value="ECO:0007669"/>
    <property type="project" value="InterPro"/>
</dbReference>
<dbReference type="Proteomes" id="UP000019132">
    <property type="component" value="Unassembled WGS sequence"/>
</dbReference>
<evidence type="ECO:0000313" key="6">
    <source>
        <dbReference type="Proteomes" id="UP000019132"/>
    </source>
</evidence>
<dbReference type="Pfam" id="PF18027">
    <property type="entry name" value="Pepdidase_M14_N"/>
    <property type="match status" value="1"/>
</dbReference>
<dbReference type="InterPro" id="IPR040626">
    <property type="entry name" value="Pepdidase_M14_N"/>
</dbReference>
<dbReference type="eggNOG" id="KOG3641">
    <property type="taxonomic scope" value="Eukaryota"/>
</dbReference>
<keyword evidence="6" id="KW-1185">Reference proteome</keyword>
<reference evidence="6" key="2">
    <citation type="submission" date="2010-04" db="EMBL/GenBank/DDBJ databases">
        <authorList>
            <person name="Buell R."/>
            <person name="Hamilton J."/>
            <person name="Hostetler J."/>
        </authorList>
    </citation>
    <scope>NUCLEOTIDE SEQUENCE [LARGE SCALE GENOMIC DNA]</scope>
    <source>
        <strain evidence="6">DAOM:BR144</strain>
    </source>
</reference>
<name>K3WJX9_GLOUD</name>
<dbReference type="HOGENOM" id="CLU_007523_4_0_1"/>
<evidence type="ECO:0000259" key="4">
    <source>
        <dbReference type="PROSITE" id="PS52035"/>
    </source>
</evidence>
<feature type="domain" description="Peptidase M14" evidence="4">
    <location>
        <begin position="219"/>
        <end position="462"/>
    </location>
</feature>
<dbReference type="EnsemblProtists" id="PYU1_T005271">
    <property type="protein sequence ID" value="PYU1_T005271"/>
    <property type="gene ID" value="PYU1_G005260"/>
</dbReference>